<keyword evidence="4 7" id="KW-0812">Transmembrane</keyword>
<evidence type="ECO:0000256" key="2">
    <source>
        <dbReference type="ARBA" id="ARBA00010157"/>
    </source>
</evidence>
<keyword evidence="10" id="KW-1185">Reference proteome</keyword>
<evidence type="ECO:0000256" key="6">
    <source>
        <dbReference type="ARBA" id="ARBA00023136"/>
    </source>
</evidence>
<reference evidence="9 10" key="1">
    <citation type="submission" date="2020-09" db="EMBL/GenBank/DDBJ databases">
        <title>Biosynthesis of the nuclear factor of activated T cells inhibitor NFAT-133 and its congeners in Streptomyces pactum.</title>
        <authorList>
            <person name="Zhou W."/>
            <person name="Posri P."/>
            <person name="Abugrain M.E."/>
            <person name="Weisberg A.J."/>
            <person name="Chang J.H."/>
            <person name="Mahmud T."/>
        </authorList>
    </citation>
    <scope>NUCLEOTIDE SEQUENCE [LARGE SCALE GENOMIC DNA]</scope>
    <source>
        <strain evidence="9 10">ATCC 27456</strain>
    </source>
</reference>
<feature type="transmembrane region" description="Helical" evidence="7">
    <location>
        <begin position="191"/>
        <end position="213"/>
    </location>
</feature>
<feature type="transmembrane region" description="Helical" evidence="7">
    <location>
        <begin position="390"/>
        <end position="410"/>
    </location>
</feature>
<feature type="transmembrane region" description="Helical" evidence="7">
    <location>
        <begin position="325"/>
        <end position="352"/>
    </location>
</feature>
<organism evidence="9 10">
    <name type="scientific">Streptomyces pactum</name>
    <dbReference type="NCBI Taxonomy" id="68249"/>
    <lineage>
        <taxon>Bacteria</taxon>
        <taxon>Bacillati</taxon>
        <taxon>Actinomycetota</taxon>
        <taxon>Actinomycetes</taxon>
        <taxon>Kitasatosporales</taxon>
        <taxon>Streptomycetaceae</taxon>
        <taxon>Streptomyces</taxon>
    </lineage>
</organism>
<dbReference type="InterPro" id="IPR004869">
    <property type="entry name" value="MMPL_dom"/>
</dbReference>
<proteinExistence type="inferred from homology"/>
<name>A0ABS0NRY9_9ACTN</name>
<feature type="domain" description="SSD" evidence="8">
    <location>
        <begin position="220"/>
        <end position="352"/>
    </location>
</feature>
<comment type="caution">
    <text evidence="9">The sequence shown here is derived from an EMBL/GenBank/DDBJ whole genome shotgun (WGS) entry which is preliminary data.</text>
</comment>
<dbReference type="InterPro" id="IPR000731">
    <property type="entry name" value="SSD"/>
</dbReference>
<evidence type="ECO:0000256" key="4">
    <source>
        <dbReference type="ARBA" id="ARBA00022692"/>
    </source>
</evidence>
<feature type="transmembrane region" description="Helical" evidence="7">
    <location>
        <begin position="598"/>
        <end position="617"/>
    </location>
</feature>
<sequence>MAAGAHREPDERHRTARAPHRPGRLVCGRRTKWLTVLLWLVALAALAPAAQRLSDVQDNDALSWLPDSAESTRVLKVAEGFRDESVTAVVIYAREGGLTAADRERIAGAADELRTLRDHGVQGARTRGPVFDRPAEPRAAQIAVPITMDERGWERIAPAVDSLREITGRGSGGLAVHITGPGGTAADFAEVYAGIDSTLLLAALAVVVVALLVTYRSPVLLLVPVLAAVAALLTSQALVYLLARHAGLTVNGQSAGILTVLVFGAGTDYALLLVARYREELRRHRDRHEAMARALRRAGPAIVASGGTVGISMLVLLVAEMNSTSGLGPVCAVGVAVAVLAMLTLLPALLVIAGRWVFWPVVPHYGSPEPTERGVWARAGRRIERRPRTVWGVTAVVLAALSLGITALRAEGIDNADAFTRTQDSVTGQELSARYFPAGSGSPLVVVAEADRAGEVRRAVERAGGVVPASVGRPPGVAPERDGRVLLEATPTDPADSAAAEETVERVRAAVHAVPGARALVGGTTAATLDAENASARDNRVVIPLVLLVVLGVLMLLLRAVLAPLLLIATVVLSFAAALGISALAFRHVFDYAGEDTAFPLFTFVFLVALGIDYNIFLTTRVREESVRRGTRQGTLTALAATGAVITSAGLVLAGTFAALGTLPVTGFAEIGFAVAAGVLLDTFVVRSVLVTAVFLDLGPRVWWPHPLARTDGGRRAGTAGPRRPDTPRD</sequence>
<dbReference type="InterPro" id="IPR050545">
    <property type="entry name" value="Mycobact_MmpL"/>
</dbReference>
<evidence type="ECO:0000259" key="8">
    <source>
        <dbReference type="PROSITE" id="PS50156"/>
    </source>
</evidence>
<feature type="transmembrane region" description="Helical" evidence="7">
    <location>
        <begin position="220"/>
        <end position="243"/>
    </location>
</feature>
<dbReference type="Pfam" id="PF03176">
    <property type="entry name" value="MMPL"/>
    <property type="match status" value="2"/>
</dbReference>
<feature type="transmembrane region" description="Helical" evidence="7">
    <location>
        <begin position="638"/>
        <end position="659"/>
    </location>
</feature>
<feature type="transmembrane region" description="Helical" evidence="7">
    <location>
        <begin position="33"/>
        <end position="50"/>
    </location>
</feature>
<feature type="transmembrane region" description="Helical" evidence="7">
    <location>
        <begin position="541"/>
        <end position="558"/>
    </location>
</feature>
<dbReference type="Gene3D" id="1.20.1640.10">
    <property type="entry name" value="Multidrug efflux transporter AcrB transmembrane domain"/>
    <property type="match status" value="2"/>
</dbReference>
<dbReference type="Proteomes" id="UP000807371">
    <property type="component" value="Unassembled WGS sequence"/>
</dbReference>
<protein>
    <submittedName>
        <fullName evidence="9">MMPL family transporter</fullName>
    </submittedName>
</protein>
<evidence type="ECO:0000256" key="1">
    <source>
        <dbReference type="ARBA" id="ARBA00004651"/>
    </source>
</evidence>
<evidence type="ECO:0000256" key="5">
    <source>
        <dbReference type="ARBA" id="ARBA00022989"/>
    </source>
</evidence>
<feature type="transmembrane region" description="Helical" evidence="7">
    <location>
        <begin position="671"/>
        <end position="696"/>
    </location>
</feature>
<dbReference type="PANTHER" id="PTHR33406">
    <property type="entry name" value="MEMBRANE PROTEIN MJ1562-RELATED"/>
    <property type="match status" value="1"/>
</dbReference>
<dbReference type="PROSITE" id="PS50156">
    <property type="entry name" value="SSD"/>
    <property type="match status" value="1"/>
</dbReference>
<evidence type="ECO:0000256" key="3">
    <source>
        <dbReference type="ARBA" id="ARBA00022475"/>
    </source>
</evidence>
<keyword evidence="3" id="KW-1003">Cell membrane</keyword>
<evidence type="ECO:0000313" key="9">
    <source>
        <dbReference type="EMBL" id="MBH5337987.1"/>
    </source>
</evidence>
<feature type="transmembrane region" description="Helical" evidence="7">
    <location>
        <begin position="565"/>
        <end position="586"/>
    </location>
</feature>
<accession>A0ABS0NRY9</accession>
<gene>
    <name evidence="9" type="ORF">IHE55_25700</name>
</gene>
<feature type="transmembrane region" description="Helical" evidence="7">
    <location>
        <begin position="298"/>
        <end position="319"/>
    </location>
</feature>
<keyword evidence="6 7" id="KW-0472">Membrane</keyword>
<dbReference type="SUPFAM" id="SSF82866">
    <property type="entry name" value="Multidrug efflux transporter AcrB transmembrane domain"/>
    <property type="match status" value="2"/>
</dbReference>
<comment type="subcellular location">
    <subcellularLocation>
        <location evidence="1">Cell membrane</location>
        <topology evidence="1">Multi-pass membrane protein</topology>
    </subcellularLocation>
</comment>
<feature type="transmembrane region" description="Helical" evidence="7">
    <location>
        <begin position="255"/>
        <end position="277"/>
    </location>
</feature>
<comment type="similarity">
    <text evidence="2">Belongs to the resistance-nodulation-cell division (RND) (TC 2.A.6) family. MmpL subfamily.</text>
</comment>
<evidence type="ECO:0000313" key="10">
    <source>
        <dbReference type="Proteomes" id="UP000807371"/>
    </source>
</evidence>
<keyword evidence="5 7" id="KW-1133">Transmembrane helix</keyword>
<evidence type="ECO:0000256" key="7">
    <source>
        <dbReference type="SAM" id="Phobius"/>
    </source>
</evidence>
<dbReference type="RefSeq" id="WP_197991204.1">
    <property type="nucleotide sequence ID" value="NZ_JACYXC010000001.1"/>
</dbReference>
<dbReference type="EMBL" id="JACYXC010000001">
    <property type="protein sequence ID" value="MBH5337987.1"/>
    <property type="molecule type" value="Genomic_DNA"/>
</dbReference>
<dbReference type="PANTHER" id="PTHR33406:SF6">
    <property type="entry name" value="MEMBRANE PROTEIN YDGH-RELATED"/>
    <property type="match status" value="1"/>
</dbReference>